<protein>
    <submittedName>
        <fullName evidence="1">Uncharacterized protein</fullName>
    </submittedName>
</protein>
<dbReference type="STRING" id="48467.SAMN02745166_05082"/>
<evidence type="ECO:0000313" key="1">
    <source>
        <dbReference type="EMBL" id="SKB09047.1"/>
    </source>
</evidence>
<reference evidence="2" key="1">
    <citation type="submission" date="2017-02" db="EMBL/GenBank/DDBJ databases">
        <authorList>
            <person name="Varghese N."/>
            <person name="Submissions S."/>
        </authorList>
    </citation>
    <scope>NUCLEOTIDE SEQUENCE [LARGE SCALE GENOMIC DNA]</scope>
    <source>
        <strain evidence="2">ATCC 700200</strain>
    </source>
</reference>
<organism evidence="1 2">
    <name type="scientific">Prosthecobacter debontii</name>
    <dbReference type="NCBI Taxonomy" id="48467"/>
    <lineage>
        <taxon>Bacteria</taxon>
        <taxon>Pseudomonadati</taxon>
        <taxon>Verrucomicrobiota</taxon>
        <taxon>Verrucomicrobiia</taxon>
        <taxon>Verrucomicrobiales</taxon>
        <taxon>Verrucomicrobiaceae</taxon>
        <taxon>Prosthecobacter</taxon>
    </lineage>
</organism>
<dbReference type="EMBL" id="FUYE01000033">
    <property type="protein sequence ID" value="SKB09047.1"/>
    <property type="molecule type" value="Genomic_DNA"/>
</dbReference>
<keyword evidence="2" id="KW-1185">Reference proteome</keyword>
<gene>
    <name evidence="1" type="ORF">SAMN02745166_05082</name>
</gene>
<sequence length="168" mass="18837">MASDPLSPGIEHQVGVLRGEKRVIKDYDPRLFDPETFEIFYKPTDSLFDYLTDILLANHLFDDDIQLEGFYQSEGNLHIIITQPFIEGRHPDAALLVSKLEMQGMVVGPGPAKFYIDGGAAGRLLVTDLHEDNAILGNQTDLILPIDVHFSFPSREQRIAALKALELY</sequence>
<accession>A0A1T4Z4P9</accession>
<proteinExistence type="predicted"/>
<dbReference type="InterPro" id="IPR041055">
    <property type="entry name" value="Kinase-PolyVal"/>
</dbReference>
<name>A0A1T4Z4P9_9BACT</name>
<dbReference type="Proteomes" id="UP000190774">
    <property type="component" value="Unassembled WGS sequence"/>
</dbReference>
<dbReference type="Pfam" id="PF18762">
    <property type="entry name" value="Kinase-PolyVal"/>
    <property type="match status" value="1"/>
</dbReference>
<evidence type="ECO:0000313" key="2">
    <source>
        <dbReference type="Proteomes" id="UP000190774"/>
    </source>
</evidence>
<dbReference type="AlphaFoldDB" id="A0A1T4Z4P9"/>